<evidence type="ECO:0000313" key="1">
    <source>
        <dbReference type="EMBL" id="KAJ4446428.1"/>
    </source>
</evidence>
<proteinExistence type="predicted"/>
<evidence type="ECO:0000313" key="2">
    <source>
        <dbReference type="Proteomes" id="UP001148838"/>
    </source>
</evidence>
<accession>A0ABQ8TII5</accession>
<organism evidence="1 2">
    <name type="scientific">Periplaneta americana</name>
    <name type="common">American cockroach</name>
    <name type="synonym">Blatta americana</name>
    <dbReference type="NCBI Taxonomy" id="6978"/>
    <lineage>
        <taxon>Eukaryota</taxon>
        <taxon>Metazoa</taxon>
        <taxon>Ecdysozoa</taxon>
        <taxon>Arthropoda</taxon>
        <taxon>Hexapoda</taxon>
        <taxon>Insecta</taxon>
        <taxon>Pterygota</taxon>
        <taxon>Neoptera</taxon>
        <taxon>Polyneoptera</taxon>
        <taxon>Dictyoptera</taxon>
        <taxon>Blattodea</taxon>
        <taxon>Blattoidea</taxon>
        <taxon>Blattidae</taxon>
        <taxon>Blattinae</taxon>
        <taxon>Periplaneta</taxon>
    </lineage>
</organism>
<dbReference type="EMBL" id="JAJSOF020000009">
    <property type="protein sequence ID" value="KAJ4446428.1"/>
    <property type="molecule type" value="Genomic_DNA"/>
</dbReference>
<protein>
    <submittedName>
        <fullName evidence="1">Uncharacterized protein</fullName>
    </submittedName>
</protein>
<keyword evidence="2" id="KW-1185">Reference proteome</keyword>
<reference evidence="1 2" key="1">
    <citation type="journal article" date="2022" name="Allergy">
        <title>Genome assembly and annotation of Periplaneta americana reveal a comprehensive cockroach allergen profile.</title>
        <authorList>
            <person name="Wang L."/>
            <person name="Xiong Q."/>
            <person name="Saelim N."/>
            <person name="Wang L."/>
            <person name="Nong W."/>
            <person name="Wan A.T."/>
            <person name="Shi M."/>
            <person name="Liu X."/>
            <person name="Cao Q."/>
            <person name="Hui J.H.L."/>
            <person name="Sookrung N."/>
            <person name="Leung T.F."/>
            <person name="Tungtrongchitr A."/>
            <person name="Tsui S.K.W."/>
        </authorList>
    </citation>
    <scope>NUCLEOTIDE SEQUENCE [LARGE SCALE GENOMIC DNA]</scope>
    <source>
        <strain evidence="1">PWHHKU_190912</strain>
    </source>
</reference>
<dbReference type="Proteomes" id="UP001148838">
    <property type="component" value="Unassembled WGS sequence"/>
</dbReference>
<gene>
    <name evidence="1" type="ORF">ANN_13124</name>
</gene>
<sequence>MFCYCTTTHSHIPELAPFDYYLFGKLKDPFAKRCYKMTPLCTLLKSGSDVLVQTFTVVYRPSFLGYILDLLVTVMKYRFLFLLTWTLEDETERRDNPEQVQSSQWSSALAEMGKVQRVQHDMLRRAEGRCTDARQCNVLCAALVQNLKAQIRMCVTR</sequence>
<name>A0ABQ8TII5_PERAM</name>
<comment type="caution">
    <text evidence="1">The sequence shown here is derived from an EMBL/GenBank/DDBJ whole genome shotgun (WGS) entry which is preliminary data.</text>
</comment>